<keyword evidence="3 8" id="KW-0489">Methyltransferase</keyword>
<dbReference type="SUPFAM" id="SSF46767">
    <property type="entry name" value="Methylated DNA-protein cysteine methyltransferase, C-terminal domain"/>
    <property type="match status" value="1"/>
</dbReference>
<feature type="domain" description="Methylated-DNA-[protein]-cysteine S-methyltransferase DNA binding" evidence="9">
    <location>
        <begin position="68"/>
        <end position="145"/>
    </location>
</feature>
<evidence type="ECO:0000259" key="10">
    <source>
        <dbReference type="Pfam" id="PF02870"/>
    </source>
</evidence>
<dbReference type="InterPro" id="IPR023546">
    <property type="entry name" value="MGMT"/>
</dbReference>
<sequence>MSQISFHSPTGELSIAEDNGFIVSVDWGWGSLQEETPLLIEAKKQFDAYFDGKLKQFNLPIRPFGTNYQLKVWEALQTIPYGETRSYQDLVHITGGSPRSIGGANGANPIPIIIPCHRVIGKSSLGGYSGGEGIETKQYLLNMEQLFKN</sequence>
<dbReference type="PANTHER" id="PTHR10815:SF13">
    <property type="entry name" value="METHYLATED-DNA--PROTEIN-CYSTEINE METHYLTRANSFERASE"/>
    <property type="match status" value="1"/>
</dbReference>
<dbReference type="HAMAP" id="MF_00772">
    <property type="entry name" value="OGT"/>
    <property type="match status" value="1"/>
</dbReference>
<comment type="catalytic activity">
    <reaction evidence="1 8">
        <text>a 4-O-methyl-thymidine in DNA + L-cysteinyl-[protein] = a thymidine in DNA + S-methyl-L-cysteinyl-[protein]</text>
        <dbReference type="Rhea" id="RHEA:53428"/>
        <dbReference type="Rhea" id="RHEA-COMP:10131"/>
        <dbReference type="Rhea" id="RHEA-COMP:10132"/>
        <dbReference type="Rhea" id="RHEA-COMP:13555"/>
        <dbReference type="Rhea" id="RHEA-COMP:13556"/>
        <dbReference type="ChEBI" id="CHEBI:29950"/>
        <dbReference type="ChEBI" id="CHEBI:82612"/>
        <dbReference type="ChEBI" id="CHEBI:137386"/>
        <dbReference type="ChEBI" id="CHEBI:137387"/>
        <dbReference type="EC" id="2.1.1.63"/>
    </reaction>
</comment>
<dbReference type="InterPro" id="IPR036217">
    <property type="entry name" value="MethylDNA_cys_MeTrfase_DNAb"/>
</dbReference>
<evidence type="ECO:0000256" key="4">
    <source>
        <dbReference type="ARBA" id="ARBA00022679"/>
    </source>
</evidence>
<reference evidence="11" key="1">
    <citation type="submission" date="2022-10" db="EMBL/GenBank/DDBJ databases">
        <authorList>
            <person name="Botero Cardona J."/>
        </authorList>
    </citation>
    <scope>NUCLEOTIDE SEQUENCE</scope>
    <source>
        <strain evidence="11">R-83534</strain>
    </source>
</reference>
<dbReference type="InterPro" id="IPR014048">
    <property type="entry name" value="MethylDNA_cys_MeTrfase_DNA-bd"/>
</dbReference>
<dbReference type="Pfam" id="PF01035">
    <property type="entry name" value="DNA_binding_1"/>
    <property type="match status" value="1"/>
</dbReference>
<evidence type="ECO:0000313" key="11">
    <source>
        <dbReference type="EMBL" id="CAI3948306.1"/>
    </source>
</evidence>
<keyword evidence="5 8" id="KW-0227">DNA damage</keyword>
<dbReference type="PANTHER" id="PTHR10815">
    <property type="entry name" value="METHYLATED-DNA--PROTEIN-CYSTEINE METHYLTRANSFERASE"/>
    <property type="match status" value="1"/>
</dbReference>
<dbReference type="SUPFAM" id="SSF53155">
    <property type="entry name" value="Methylated DNA-protein cysteine methyltransferase domain"/>
    <property type="match status" value="1"/>
</dbReference>
<evidence type="ECO:0000256" key="7">
    <source>
        <dbReference type="ARBA" id="ARBA00049348"/>
    </source>
</evidence>
<comment type="function">
    <text evidence="8">Involved in the cellular defense against the biological effects of O6-methylguanine (O6-MeG) and O4-methylthymine (O4-MeT) in DNA. Repairs the methylated nucleobase in DNA by stoichiometrically transferring the methyl group to a cysteine residue in the enzyme. This is a suicide reaction: the enzyme is irreversibly inactivated.</text>
</comment>
<feature type="domain" description="Methylguanine DNA methyltransferase ribonuclease-like" evidence="10">
    <location>
        <begin position="6"/>
        <end position="62"/>
    </location>
</feature>
<comment type="catalytic activity">
    <reaction evidence="7 8">
        <text>a 6-O-methyl-2'-deoxyguanosine in DNA + L-cysteinyl-[protein] = S-methyl-L-cysteinyl-[protein] + a 2'-deoxyguanosine in DNA</text>
        <dbReference type="Rhea" id="RHEA:24000"/>
        <dbReference type="Rhea" id="RHEA-COMP:10131"/>
        <dbReference type="Rhea" id="RHEA-COMP:10132"/>
        <dbReference type="Rhea" id="RHEA-COMP:11367"/>
        <dbReference type="Rhea" id="RHEA-COMP:11368"/>
        <dbReference type="ChEBI" id="CHEBI:29950"/>
        <dbReference type="ChEBI" id="CHEBI:82612"/>
        <dbReference type="ChEBI" id="CHEBI:85445"/>
        <dbReference type="ChEBI" id="CHEBI:85448"/>
        <dbReference type="EC" id="2.1.1.63"/>
    </reaction>
</comment>
<dbReference type="GO" id="GO:0008168">
    <property type="term" value="F:methyltransferase activity"/>
    <property type="evidence" value="ECO:0007669"/>
    <property type="project" value="UniProtKB-KW"/>
</dbReference>
<dbReference type="InterPro" id="IPR008332">
    <property type="entry name" value="MethylG_MeTrfase_N"/>
</dbReference>
<dbReference type="InterPro" id="IPR001497">
    <property type="entry name" value="MethylDNA_cys_MeTrfase_AS"/>
</dbReference>
<accession>A0ABM9HR88</accession>
<comment type="subcellular location">
    <subcellularLocation>
        <location evidence="8">Cytoplasm</location>
    </subcellularLocation>
</comment>
<dbReference type="Proteomes" id="UP001154272">
    <property type="component" value="Unassembled WGS sequence"/>
</dbReference>
<evidence type="ECO:0000256" key="2">
    <source>
        <dbReference type="ARBA" id="ARBA00022490"/>
    </source>
</evidence>
<keyword evidence="6 8" id="KW-0234">DNA repair</keyword>
<evidence type="ECO:0000256" key="6">
    <source>
        <dbReference type="ARBA" id="ARBA00023204"/>
    </source>
</evidence>
<comment type="caution">
    <text evidence="11">The sequence shown here is derived from an EMBL/GenBank/DDBJ whole genome shotgun (WGS) entry which is preliminary data.</text>
</comment>
<feature type="active site" description="Nucleophile; methyl group acceptor" evidence="8">
    <location>
        <position position="116"/>
    </location>
</feature>
<name>A0ABM9HR88_9PROT</name>
<keyword evidence="12" id="KW-1185">Reference proteome</keyword>
<dbReference type="InterPro" id="IPR036631">
    <property type="entry name" value="MGMT_N_sf"/>
</dbReference>
<protein>
    <recommendedName>
        <fullName evidence="8">Methylated-DNA--protein-cysteine methyltransferase</fullName>
        <ecNumber evidence="8">2.1.1.63</ecNumber>
    </recommendedName>
    <alternativeName>
        <fullName evidence="8">6-O-methylguanine-DNA methyltransferase</fullName>
        <shortName evidence="8">MGMT</shortName>
    </alternativeName>
    <alternativeName>
        <fullName evidence="8">O-6-methylguanine-DNA-alkyltransferase</fullName>
    </alternativeName>
</protein>
<evidence type="ECO:0000256" key="3">
    <source>
        <dbReference type="ARBA" id="ARBA00022603"/>
    </source>
</evidence>
<dbReference type="EMBL" id="CAMXCH010000003">
    <property type="protein sequence ID" value="CAI3948306.1"/>
    <property type="molecule type" value="Genomic_DNA"/>
</dbReference>
<evidence type="ECO:0000256" key="1">
    <source>
        <dbReference type="ARBA" id="ARBA00001286"/>
    </source>
</evidence>
<evidence type="ECO:0000313" key="12">
    <source>
        <dbReference type="Proteomes" id="UP001154272"/>
    </source>
</evidence>
<dbReference type="Gene3D" id="3.30.160.70">
    <property type="entry name" value="Methylated DNA-protein cysteine methyltransferase domain"/>
    <property type="match status" value="1"/>
</dbReference>
<organism evidence="11 12">
    <name type="scientific">Commensalibacter papalotli</name>
    <name type="common">ex Botero et al. 2024</name>
    <dbReference type="NCBI Taxonomy" id="2972766"/>
    <lineage>
        <taxon>Bacteria</taxon>
        <taxon>Pseudomonadati</taxon>
        <taxon>Pseudomonadota</taxon>
        <taxon>Alphaproteobacteria</taxon>
        <taxon>Acetobacterales</taxon>
        <taxon>Acetobacteraceae</taxon>
    </lineage>
</organism>
<gene>
    <name evidence="11" type="ORF">R83534S58_LOCUS1554</name>
</gene>
<dbReference type="RefSeq" id="WP_051462020.1">
    <property type="nucleotide sequence ID" value="NZ_CAMXCH010000003.1"/>
</dbReference>
<dbReference type="PROSITE" id="PS00374">
    <property type="entry name" value="MGMT"/>
    <property type="match status" value="1"/>
</dbReference>
<keyword evidence="4 8" id="KW-0808">Transferase</keyword>
<evidence type="ECO:0000256" key="5">
    <source>
        <dbReference type="ARBA" id="ARBA00022763"/>
    </source>
</evidence>
<comment type="miscellaneous">
    <text evidence="8">This enzyme catalyzes only one turnover and therefore is not strictly catalytic. According to one definition, an enzyme is a biocatalyst that acts repeatedly and over many reaction cycles.</text>
</comment>
<dbReference type="Gene3D" id="1.10.10.10">
    <property type="entry name" value="Winged helix-like DNA-binding domain superfamily/Winged helix DNA-binding domain"/>
    <property type="match status" value="1"/>
</dbReference>
<evidence type="ECO:0000259" key="9">
    <source>
        <dbReference type="Pfam" id="PF01035"/>
    </source>
</evidence>
<dbReference type="EC" id="2.1.1.63" evidence="8"/>
<dbReference type="GO" id="GO:0032259">
    <property type="term" value="P:methylation"/>
    <property type="evidence" value="ECO:0007669"/>
    <property type="project" value="UniProtKB-KW"/>
</dbReference>
<dbReference type="CDD" id="cd06445">
    <property type="entry name" value="ATase"/>
    <property type="match status" value="1"/>
</dbReference>
<dbReference type="Pfam" id="PF02870">
    <property type="entry name" value="Methyltransf_1N"/>
    <property type="match status" value="1"/>
</dbReference>
<dbReference type="NCBIfam" id="TIGR00589">
    <property type="entry name" value="ogt"/>
    <property type="match status" value="1"/>
</dbReference>
<proteinExistence type="inferred from homology"/>
<keyword evidence="2 8" id="KW-0963">Cytoplasm</keyword>
<comment type="similarity">
    <text evidence="8">Belongs to the MGMT family.</text>
</comment>
<evidence type="ECO:0000256" key="8">
    <source>
        <dbReference type="HAMAP-Rule" id="MF_00772"/>
    </source>
</evidence>
<dbReference type="InterPro" id="IPR036388">
    <property type="entry name" value="WH-like_DNA-bd_sf"/>
</dbReference>